<dbReference type="EMBL" id="LLXL01006445">
    <property type="protein sequence ID" value="PKK55969.1"/>
    <property type="molecule type" value="Genomic_DNA"/>
</dbReference>
<reference evidence="2 3" key="2">
    <citation type="submission" date="2017-10" db="EMBL/GenBank/DDBJ databases">
        <title>Extensive intraspecific genome diversity in a model arbuscular mycorrhizal fungus.</title>
        <authorList>
            <person name="Chen E.C.H."/>
            <person name="Morin E."/>
            <person name="Baudet D."/>
            <person name="Noel J."/>
            <person name="Ndikumana S."/>
            <person name="Charron P."/>
            <person name="St-Onge C."/>
            <person name="Giorgi J."/>
            <person name="Grigoriev I.V."/>
            <person name="Roux C."/>
            <person name="Martin F.M."/>
            <person name="Corradi N."/>
        </authorList>
    </citation>
    <scope>NUCLEOTIDE SEQUENCE [LARGE SCALE GENOMIC DNA]</scope>
    <source>
        <strain evidence="2 3">C2</strain>
    </source>
</reference>
<accession>A0A2N1M2W4</accession>
<dbReference type="OrthoDB" id="10370523at2759"/>
<evidence type="ECO:0000313" key="2">
    <source>
        <dbReference type="EMBL" id="PKK55969.1"/>
    </source>
</evidence>
<dbReference type="VEuPathDB" id="FungiDB:RhiirA1_477889"/>
<gene>
    <name evidence="2" type="ORF">RhiirC2_801055</name>
</gene>
<evidence type="ECO:0000256" key="1">
    <source>
        <dbReference type="SAM" id="MobiDB-lite"/>
    </source>
</evidence>
<feature type="region of interest" description="Disordered" evidence="1">
    <location>
        <begin position="1"/>
        <end position="24"/>
    </location>
</feature>
<proteinExistence type="predicted"/>
<comment type="caution">
    <text evidence="2">The sequence shown here is derived from an EMBL/GenBank/DDBJ whole genome shotgun (WGS) entry which is preliminary data.</text>
</comment>
<sequence>MGSVNNSGKSCISFTGIPPDDAPNWSYVDQPDMVYDTEYTGDDDNLNINDEDLDAILANKGDKSESFMQED</sequence>
<dbReference type="VEuPathDB" id="FungiDB:FUN_009478"/>
<name>A0A2N1M2W4_9GLOM</name>
<reference evidence="2 3" key="1">
    <citation type="submission" date="2016-04" db="EMBL/GenBank/DDBJ databases">
        <title>Genome analyses suggest a sexual origin of heterokaryosis in a supposedly ancient asexual fungus.</title>
        <authorList>
            <person name="Ropars J."/>
            <person name="Sedzielewska K."/>
            <person name="Noel J."/>
            <person name="Charron P."/>
            <person name="Farinelli L."/>
            <person name="Marton T."/>
            <person name="Kruger M."/>
            <person name="Pelin A."/>
            <person name="Brachmann A."/>
            <person name="Corradi N."/>
        </authorList>
    </citation>
    <scope>NUCLEOTIDE SEQUENCE [LARGE SCALE GENOMIC DNA]</scope>
    <source>
        <strain evidence="2 3">C2</strain>
    </source>
</reference>
<evidence type="ECO:0000313" key="3">
    <source>
        <dbReference type="Proteomes" id="UP000233469"/>
    </source>
</evidence>
<feature type="compositionally biased region" description="Polar residues" evidence="1">
    <location>
        <begin position="1"/>
        <end position="13"/>
    </location>
</feature>
<protein>
    <submittedName>
        <fullName evidence="2">Uncharacterized protein</fullName>
    </submittedName>
</protein>
<dbReference type="Proteomes" id="UP000233469">
    <property type="component" value="Unassembled WGS sequence"/>
</dbReference>
<organism evidence="2 3">
    <name type="scientific">Rhizophagus irregularis</name>
    <dbReference type="NCBI Taxonomy" id="588596"/>
    <lineage>
        <taxon>Eukaryota</taxon>
        <taxon>Fungi</taxon>
        <taxon>Fungi incertae sedis</taxon>
        <taxon>Mucoromycota</taxon>
        <taxon>Glomeromycotina</taxon>
        <taxon>Glomeromycetes</taxon>
        <taxon>Glomerales</taxon>
        <taxon>Glomeraceae</taxon>
        <taxon>Rhizophagus</taxon>
    </lineage>
</organism>
<dbReference type="AlphaFoldDB" id="A0A2N1M2W4"/>